<evidence type="ECO:0000313" key="3">
    <source>
        <dbReference type="Proteomes" id="UP000002384"/>
    </source>
</evidence>
<dbReference type="Gene3D" id="3.90.1580.10">
    <property type="entry name" value="paralog of FGE (formylglycine-generating enzyme)"/>
    <property type="match status" value="1"/>
</dbReference>
<dbReference type="AlphaFoldDB" id="B7KDP2"/>
<dbReference type="Pfam" id="PF03781">
    <property type="entry name" value="FGE-sulfatase"/>
    <property type="match status" value="1"/>
</dbReference>
<sequence>MKKTNKFFLTSLTRRNLIKLASFVGTGVAISAIRANRLNSATQTTTLSREQQSNIKPPTPQKIELLSFNFETITVDLGGQIISRTPKQAQYFLENLGQTIPLEMVALSGGTFLMGAAEGEKSSYTDSDKPQHQVSVKPFYIGKYPITQAQWKAIASLPKVKQDLNPDPSYFKGDNLPVERVSWYDALELCERLSQYTGRNYQLPSEAQWEYACRGGTTTPFYFGATITGEFANYFASESAYQVEPNLEFRKKTTEVGSFPPNDFGLYDLHGNVYEWCADPWHKNYDQAPTDGSVWLSDNPKNNRYRILRGGGWATESRQCRSAQRTRFNPENQYSVIGLRVVINDV</sequence>
<dbReference type="Proteomes" id="UP000002384">
    <property type="component" value="Chromosome"/>
</dbReference>
<dbReference type="STRING" id="65393.PCC7424_1912"/>
<feature type="domain" description="Sulfatase-modifying factor enzyme-like" evidence="1">
    <location>
        <begin position="103"/>
        <end position="342"/>
    </location>
</feature>
<name>B7KDP2_GLOC7</name>
<dbReference type="SUPFAM" id="SSF56436">
    <property type="entry name" value="C-type lectin-like"/>
    <property type="match status" value="1"/>
</dbReference>
<dbReference type="InterPro" id="IPR051043">
    <property type="entry name" value="Sulfatase_Mod_Factor_Kinase"/>
</dbReference>
<accession>B7KDP2</accession>
<evidence type="ECO:0000259" key="1">
    <source>
        <dbReference type="Pfam" id="PF03781"/>
    </source>
</evidence>
<evidence type="ECO:0000313" key="2">
    <source>
        <dbReference type="EMBL" id="ACK70344.1"/>
    </source>
</evidence>
<protein>
    <recommendedName>
        <fullName evidence="1">Sulfatase-modifying factor enzyme-like domain-containing protein</fullName>
    </recommendedName>
</protein>
<dbReference type="GO" id="GO:0120147">
    <property type="term" value="F:formylglycine-generating oxidase activity"/>
    <property type="evidence" value="ECO:0007669"/>
    <property type="project" value="TreeGrafter"/>
</dbReference>
<dbReference type="PANTHER" id="PTHR23150:SF35">
    <property type="entry name" value="BLL6746 PROTEIN"/>
    <property type="match status" value="1"/>
</dbReference>
<dbReference type="KEGG" id="cyc:PCC7424_1912"/>
<dbReference type="InterPro" id="IPR016187">
    <property type="entry name" value="CTDL_fold"/>
</dbReference>
<dbReference type="InterPro" id="IPR005532">
    <property type="entry name" value="SUMF_dom"/>
</dbReference>
<dbReference type="HOGENOM" id="CLU_012431_2_4_3"/>
<dbReference type="RefSeq" id="WP_012599287.1">
    <property type="nucleotide sequence ID" value="NC_011729.1"/>
</dbReference>
<dbReference type="InterPro" id="IPR042095">
    <property type="entry name" value="SUMF_sf"/>
</dbReference>
<proteinExistence type="predicted"/>
<reference evidence="3" key="1">
    <citation type="journal article" date="2011" name="MBio">
        <title>Novel metabolic attributes of the genus Cyanothece, comprising a group of unicellular nitrogen-fixing Cyanobacteria.</title>
        <authorList>
            <person name="Bandyopadhyay A."/>
            <person name="Elvitigala T."/>
            <person name="Welsh E."/>
            <person name="Stockel J."/>
            <person name="Liberton M."/>
            <person name="Min H."/>
            <person name="Sherman L.A."/>
            <person name="Pakrasi H.B."/>
        </authorList>
    </citation>
    <scope>NUCLEOTIDE SEQUENCE [LARGE SCALE GENOMIC DNA]</scope>
    <source>
        <strain evidence="3">PCC 7424</strain>
    </source>
</reference>
<keyword evidence="3" id="KW-1185">Reference proteome</keyword>
<organism evidence="2 3">
    <name type="scientific">Gloeothece citriformis (strain PCC 7424)</name>
    <name type="common">Cyanothece sp. (strain PCC 7424)</name>
    <dbReference type="NCBI Taxonomy" id="65393"/>
    <lineage>
        <taxon>Bacteria</taxon>
        <taxon>Bacillati</taxon>
        <taxon>Cyanobacteriota</taxon>
        <taxon>Cyanophyceae</taxon>
        <taxon>Oscillatoriophycideae</taxon>
        <taxon>Chroococcales</taxon>
        <taxon>Aphanothecaceae</taxon>
        <taxon>Gloeothece</taxon>
        <taxon>Gloeothece citriformis</taxon>
    </lineage>
</organism>
<dbReference type="eggNOG" id="COG1262">
    <property type="taxonomic scope" value="Bacteria"/>
</dbReference>
<dbReference type="EMBL" id="CP001291">
    <property type="protein sequence ID" value="ACK70344.1"/>
    <property type="molecule type" value="Genomic_DNA"/>
</dbReference>
<gene>
    <name evidence="2" type="ordered locus">PCC7424_1912</name>
</gene>
<dbReference type="PANTHER" id="PTHR23150">
    <property type="entry name" value="SULFATASE MODIFYING FACTOR 1, 2"/>
    <property type="match status" value="1"/>
</dbReference>